<dbReference type="Gene3D" id="2.60.120.260">
    <property type="entry name" value="Galactose-binding domain-like"/>
    <property type="match status" value="1"/>
</dbReference>
<dbReference type="PANTHER" id="PTHR43817:SF1">
    <property type="entry name" value="HYDROLASE, FAMILY 43, PUTATIVE (AFU_ORTHOLOGUE AFUA_3G01660)-RELATED"/>
    <property type="match status" value="1"/>
</dbReference>
<dbReference type="PANTHER" id="PTHR43817">
    <property type="entry name" value="GLYCOSYL HYDROLASE"/>
    <property type="match status" value="1"/>
</dbReference>
<evidence type="ECO:0000259" key="4">
    <source>
        <dbReference type="Pfam" id="PF22666"/>
    </source>
</evidence>
<evidence type="ECO:0000256" key="1">
    <source>
        <dbReference type="ARBA" id="ARBA00022729"/>
    </source>
</evidence>
<evidence type="ECO:0000313" key="5">
    <source>
        <dbReference type="EMBL" id="PWG06717.1"/>
    </source>
</evidence>
<reference evidence="5 6" key="1">
    <citation type="submission" date="2018-05" db="EMBL/GenBank/DDBJ databases">
        <title>Polaribacter aquimarinus sp. nov., isolated from sediment in a sediment of sea.</title>
        <authorList>
            <person name="Lu D."/>
        </authorList>
    </citation>
    <scope>NUCLEOTIDE SEQUENCE [LARGE SCALE GENOMIC DNA]</scope>
    <source>
        <strain evidence="5 6">ZY113</strain>
    </source>
</reference>
<dbReference type="InterPro" id="IPR054593">
    <property type="entry name" value="Beta-mannosidase-like_N2"/>
</dbReference>
<feature type="chain" id="PRO_5015477274" description="Beta-mannosidase-like galactose-binding domain-containing protein" evidence="3">
    <location>
        <begin position="28"/>
        <end position="1090"/>
    </location>
</feature>
<gene>
    <name evidence="5" type="ORF">DIS07_02450</name>
</gene>
<dbReference type="PROSITE" id="PS51257">
    <property type="entry name" value="PROKAR_LIPOPROTEIN"/>
    <property type="match status" value="1"/>
</dbReference>
<dbReference type="Proteomes" id="UP000245670">
    <property type="component" value="Unassembled WGS sequence"/>
</dbReference>
<keyword evidence="6" id="KW-1185">Reference proteome</keyword>
<dbReference type="Pfam" id="PF17132">
    <property type="entry name" value="Glyco_hydro_106"/>
    <property type="match status" value="1"/>
</dbReference>
<dbReference type="InterPro" id="IPR008979">
    <property type="entry name" value="Galactose-bd-like_sf"/>
</dbReference>
<name>A0A2U2JEE8_9FLAO</name>
<proteinExistence type="predicted"/>
<evidence type="ECO:0000256" key="2">
    <source>
        <dbReference type="ARBA" id="ARBA00022801"/>
    </source>
</evidence>
<dbReference type="AlphaFoldDB" id="A0A2U2JEE8"/>
<feature type="signal peptide" evidence="3">
    <location>
        <begin position="1"/>
        <end position="27"/>
    </location>
</feature>
<evidence type="ECO:0000313" key="6">
    <source>
        <dbReference type="Proteomes" id="UP000245670"/>
    </source>
</evidence>
<organism evidence="5 6">
    <name type="scientific">Polaribacter aquimarinus</name>
    <dbReference type="NCBI Taxonomy" id="2100726"/>
    <lineage>
        <taxon>Bacteria</taxon>
        <taxon>Pseudomonadati</taxon>
        <taxon>Bacteroidota</taxon>
        <taxon>Flavobacteriia</taxon>
        <taxon>Flavobacteriales</taxon>
        <taxon>Flavobacteriaceae</taxon>
    </lineage>
</organism>
<sequence length="1090" mass="124050">MFLKNNLKFLMLSSVLFLGLLSCNSSKNTEVEKLNYEIIKSNFANPTEENNLWCYWYWINDDISKSGITKDLEAMKKAGIGGALIGNINPARKDGKVPMLSEEWWSHMVHAVVEGKRIGVEIGVFNCPGWSQSGGPWVDSEKAMRYLTFSETKVEGGKLVNVKLKQPNEKFQDTHTLAFKTAKIEKKSTQFIPTKVTANWNDLDVKELIDGNTESDTRFKVQGKQALEITFNLDESIKARSISIVPSQDFKCKVELSAIVNGKERVIKKFTFDRYKSTPNVGPILKGAYATTLPDVKAQQFKLKCSQFSSRKKTFGFAEITISEAPVLDKYIEKQLGKMHPTPKPKWDTYVFSRQEELQSKELGLDPNQVIDISNKIDENGNLNWKAPKGNWTVLRIGMSPTGTKNAPAAPQGVGYEVDKMNSKLVQYHFDNFVGELLKRIPEESKSAFKYVIADSYEMGSQNWTDDYEVKFQEKYGYDPVKYLPVLSGRIVGSVEESERFLWDLRRSIADDVAYEYVGALKKASNKHNLKTWLENYGHWGFPGEFMMYGGQSDLISGEFWNEGTLGNIECKASSSTSHTYGKPITSAEAFTSSRKTYLRHPAMLKKRGDWSLTEGVNHFVLHLYIQQPDDNRKPGMNAWFGTEFNRHNTWFSQADTYFDYLRRCQHLLQQGKYVADVCYFIGEDAPIMTGGRVPEIPKGYSYDYINAEVILNRLSVKDGRFVLPDGMSYKVMVLPPFKTMRPELLKKIEELVQQGGVILGQKPEKSPSLQNYPESDEIVKTIANKMWSGTYNQGKMDKAFGKGKVLDGYELSEVFEKLKLAEDVNVSEDTPVLWTHRTTPEMDIYFITNQSDETIELSPVFRVHKDLKPQLWDAVSGEIRALPEFEITKTGVKIPLQLKGAQSWFIVFTKDNKLLEKPASTENFPAFETISELKNPFSVDFSNKEIGPKEPIVFNALEDWSTSENEQIKYYSGTATYTTTFTIDKLPKNKAFYLNLGKLSVMAKVKLNGKDLGGLWIAPYRLNISEALKKGENQLEIEVVNLWRNQLIKDKQWSENEKYTWLVIDDIKPKSKLQPSGLLGPVSIEMTKH</sequence>
<dbReference type="OrthoDB" id="9761519at2"/>
<keyword evidence="2" id="KW-0378">Hydrolase</keyword>
<feature type="domain" description="Beta-mannosidase-like galactose-binding" evidence="4">
    <location>
        <begin position="968"/>
        <end position="1053"/>
    </location>
</feature>
<accession>A0A2U2JEE8</accession>
<dbReference type="Pfam" id="PF22666">
    <property type="entry name" value="Glyco_hydro_2_N2"/>
    <property type="match status" value="1"/>
</dbReference>
<protein>
    <recommendedName>
        <fullName evidence="4">Beta-mannosidase-like galactose-binding domain-containing protein</fullName>
    </recommendedName>
</protein>
<comment type="caution">
    <text evidence="5">The sequence shown here is derived from an EMBL/GenBank/DDBJ whole genome shotgun (WGS) entry which is preliminary data.</text>
</comment>
<keyword evidence="1 3" id="KW-0732">Signal</keyword>
<evidence type="ECO:0000256" key="3">
    <source>
        <dbReference type="SAM" id="SignalP"/>
    </source>
</evidence>
<dbReference type="SUPFAM" id="SSF49785">
    <property type="entry name" value="Galactose-binding domain-like"/>
    <property type="match status" value="1"/>
</dbReference>
<dbReference type="GO" id="GO:0004553">
    <property type="term" value="F:hydrolase activity, hydrolyzing O-glycosyl compounds"/>
    <property type="evidence" value="ECO:0007669"/>
    <property type="project" value="UniProtKB-ARBA"/>
</dbReference>
<dbReference type="EMBL" id="QFFG01000001">
    <property type="protein sequence ID" value="PWG06717.1"/>
    <property type="molecule type" value="Genomic_DNA"/>
</dbReference>
<dbReference type="NCBIfam" id="NF045579">
    <property type="entry name" value="rhamnoside_JR"/>
    <property type="match status" value="1"/>
</dbReference>